<dbReference type="RefSeq" id="XP_003028401.1">
    <property type="nucleotide sequence ID" value="XM_003028355.1"/>
</dbReference>
<evidence type="ECO:0000256" key="6">
    <source>
        <dbReference type="SAM" id="MobiDB-lite"/>
    </source>
</evidence>
<organism evidence="8">
    <name type="scientific">Schizophyllum commune (strain H4-8 / FGSC 9210)</name>
    <name type="common">Split gill fungus</name>
    <dbReference type="NCBI Taxonomy" id="578458"/>
    <lineage>
        <taxon>Eukaryota</taxon>
        <taxon>Fungi</taxon>
        <taxon>Dikarya</taxon>
        <taxon>Basidiomycota</taxon>
        <taxon>Agaricomycotina</taxon>
        <taxon>Agaricomycetes</taxon>
        <taxon>Agaricomycetidae</taxon>
        <taxon>Agaricales</taxon>
        <taxon>Schizophyllaceae</taxon>
        <taxon>Schizophyllum</taxon>
    </lineage>
</organism>
<feature type="non-terminal residue" evidence="7">
    <location>
        <position position="438"/>
    </location>
</feature>
<dbReference type="InParanoid" id="D8QFY0"/>
<evidence type="ECO:0000256" key="4">
    <source>
        <dbReference type="ARBA" id="ARBA00023163"/>
    </source>
</evidence>
<comment type="subcellular location">
    <subcellularLocation>
        <location evidence="1">Nucleus</location>
        <location evidence="1">Nucleolus</location>
    </subcellularLocation>
</comment>
<dbReference type="VEuPathDB" id="FungiDB:SCHCODRAFT_02639030"/>
<dbReference type="AlphaFoldDB" id="D8QFY0"/>
<evidence type="ECO:0008006" key="9">
    <source>
        <dbReference type="Google" id="ProtNLM"/>
    </source>
</evidence>
<accession>D8QFY0</accession>
<proteinExistence type="inferred from homology"/>
<dbReference type="OMA" id="DVYPFDE"/>
<evidence type="ECO:0000256" key="5">
    <source>
        <dbReference type="ARBA" id="ARBA00023242"/>
    </source>
</evidence>
<feature type="region of interest" description="Disordered" evidence="6">
    <location>
        <begin position="1"/>
        <end position="20"/>
    </location>
</feature>
<evidence type="ECO:0000313" key="7">
    <source>
        <dbReference type="EMBL" id="EFI93498.1"/>
    </source>
</evidence>
<keyword evidence="5" id="KW-0539">Nucleus</keyword>
<name>D8QFY0_SCHCM</name>
<dbReference type="eggNOG" id="KOG4183">
    <property type="taxonomic scope" value="Eukaryota"/>
</dbReference>
<dbReference type="InterPro" id="IPR009668">
    <property type="entry name" value="RNA_pol-assoc_fac_A49-like"/>
</dbReference>
<dbReference type="Pfam" id="PF06870">
    <property type="entry name" value="RNA_pol_I_A49"/>
    <property type="match status" value="1"/>
</dbReference>
<dbReference type="KEGG" id="scm:SCHCO_02639030"/>
<dbReference type="FunCoup" id="D8QFY0">
    <property type="interactions" value="196"/>
</dbReference>
<keyword evidence="3" id="KW-0240">DNA-directed RNA polymerase</keyword>
<dbReference type="STRING" id="578458.D8QFY0"/>
<dbReference type="PANTHER" id="PTHR14440">
    <property type="entry name" value="DNA-DIRECTED RNA POLYMERASE I SUBUNIT RPA49"/>
    <property type="match status" value="1"/>
</dbReference>
<keyword evidence="8" id="KW-1185">Reference proteome</keyword>
<gene>
    <name evidence="7" type="ORF">SCHCODRAFT_112774</name>
</gene>
<sequence length="438" mass="47800">MSFATHTKKRKRAESTGETLNINISQPAADASTIGPTLACFPSLIPPGSTPFRSWNVKKPKVSKGDDADRLFIGGETDKVEFTTNMEETEKASEAGCRYLVAIHNPRTSSLTVYPTPLTPQILSHTVKALKSIPPAPAPTARAFREARNNLGETFGTKKAKAAIRAQERNKVDVGAMEGVMGHVMEGIDKGAENLLTKEEAKEAADANRLVPPYDAATDDPMDVYPLHGVIPEPEWKALSVSAFEQAAGFAERRALLPAWRSEWLQHHLRRAFEDKELSSKARRRVLKIVFYVSAMMAFRRLLSGRGVAKEELHTKMPGVPAVVVDGLAARFTESARDAGPGDPKLQATSAMQTKLLTHMFALCLRVDNCATDSAQLATDLQMAQAQVNGLFKTMGCKIGKMTERDRARLGVADDKKRAVLSAPVEFPKPKTRKAGRG</sequence>
<feature type="compositionally biased region" description="Basic residues" evidence="6">
    <location>
        <begin position="1"/>
        <end position="12"/>
    </location>
</feature>
<dbReference type="GO" id="GO:0005730">
    <property type="term" value="C:nucleolus"/>
    <property type="evidence" value="ECO:0007669"/>
    <property type="project" value="UniProtKB-SubCell"/>
</dbReference>
<reference evidence="7 8" key="1">
    <citation type="journal article" date="2010" name="Nat. Biotechnol.">
        <title>Genome sequence of the model mushroom Schizophyllum commune.</title>
        <authorList>
            <person name="Ohm R.A."/>
            <person name="de Jong J.F."/>
            <person name="Lugones L.G."/>
            <person name="Aerts A."/>
            <person name="Kothe E."/>
            <person name="Stajich J.E."/>
            <person name="de Vries R.P."/>
            <person name="Record E."/>
            <person name="Levasseur A."/>
            <person name="Baker S.E."/>
            <person name="Bartholomew K.A."/>
            <person name="Coutinho P.M."/>
            <person name="Erdmann S."/>
            <person name="Fowler T.J."/>
            <person name="Gathman A.C."/>
            <person name="Lombard V."/>
            <person name="Henrissat B."/>
            <person name="Knabe N."/>
            <person name="Kuees U."/>
            <person name="Lilly W.W."/>
            <person name="Lindquist E."/>
            <person name="Lucas S."/>
            <person name="Magnuson J.K."/>
            <person name="Piumi F."/>
            <person name="Raudaskoski M."/>
            <person name="Salamov A."/>
            <person name="Schmutz J."/>
            <person name="Schwarze F.W.M.R."/>
            <person name="vanKuyk P.A."/>
            <person name="Horton J.S."/>
            <person name="Grigoriev I.V."/>
            <person name="Woesten H.A.B."/>
        </authorList>
    </citation>
    <scope>NUCLEOTIDE SEQUENCE [LARGE SCALE GENOMIC DNA]</scope>
    <source>
        <strain evidence="8">H4-8 / FGSC 9210</strain>
    </source>
</reference>
<evidence type="ECO:0000256" key="3">
    <source>
        <dbReference type="ARBA" id="ARBA00022478"/>
    </source>
</evidence>
<comment type="similarity">
    <text evidence="2">Belongs to the eukaryotic RPA49/POLR1E RNA polymerase subunit family.</text>
</comment>
<dbReference type="GO" id="GO:0003677">
    <property type="term" value="F:DNA binding"/>
    <property type="evidence" value="ECO:0007669"/>
    <property type="project" value="InterPro"/>
</dbReference>
<dbReference type="GeneID" id="9592171"/>
<evidence type="ECO:0000256" key="2">
    <source>
        <dbReference type="ARBA" id="ARBA00009430"/>
    </source>
</evidence>
<evidence type="ECO:0000313" key="8">
    <source>
        <dbReference type="Proteomes" id="UP000007431"/>
    </source>
</evidence>
<dbReference type="GO" id="GO:0006351">
    <property type="term" value="P:DNA-templated transcription"/>
    <property type="evidence" value="ECO:0007669"/>
    <property type="project" value="InterPro"/>
</dbReference>
<dbReference type="Proteomes" id="UP000007431">
    <property type="component" value="Unassembled WGS sequence"/>
</dbReference>
<evidence type="ECO:0000256" key="1">
    <source>
        <dbReference type="ARBA" id="ARBA00004604"/>
    </source>
</evidence>
<dbReference type="HOGENOM" id="CLU_034953_2_1_1"/>
<dbReference type="EMBL" id="GL377311">
    <property type="protein sequence ID" value="EFI93498.1"/>
    <property type="molecule type" value="Genomic_DNA"/>
</dbReference>
<dbReference type="OrthoDB" id="532500at2759"/>
<dbReference type="GO" id="GO:0000428">
    <property type="term" value="C:DNA-directed RNA polymerase complex"/>
    <property type="evidence" value="ECO:0007669"/>
    <property type="project" value="UniProtKB-KW"/>
</dbReference>
<protein>
    <recommendedName>
        <fullName evidence="9">Rpa49 subunit specific to nuclear RNA polymerase I</fullName>
    </recommendedName>
</protein>
<keyword evidence="4" id="KW-0804">Transcription</keyword>